<dbReference type="AlphaFoldDB" id="A0A3P1SVP9"/>
<reference evidence="1 2" key="1">
    <citation type="submission" date="2018-11" db="EMBL/GenBank/DDBJ databases">
        <title>The draft genome sequence of Amphritea balenae JAMM 1525T.</title>
        <authorList>
            <person name="Fang Z."/>
            <person name="Zhang Y."/>
            <person name="Han X."/>
        </authorList>
    </citation>
    <scope>NUCLEOTIDE SEQUENCE [LARGE SCALE GENOMIC DNA]</scope>
    <source>
        <strain evidence="1 2">JAMM 1525</strain>
    </source>
</reference>
<keyword evidence="2" id="KW-1185">Reference proteome</keyword>
<comment type="caution">
    <text evidence="1">The sequence shown here is derived from an EMBL/GenBank/DDBJ whole genome shotgun (WGS) entry which is preliminary data.</text>
</comment>
<evidence type="ECO:0000313" key="1">
    <source>
        <dbReference type="EMBL" id="RRD01277.1"/>
    </source>
</evidence>
<organism evidence="1 2">
    <name type="scientific">Amphritea balenae</name>
    <dbReference type="NCBI Taxonomy" id="452629"/>
    <lineage>
        <taxon>Bacteria</taxon>
        <taxon>Pseudomonadati</taxon>
        <taxon>Pseudomonadota</taxon>
        <taxon>Gammaproteobacteria</taxon>
        <taxon>Oceanospirillales</taxon>
        <taxon>Oceanospirillaceae</taxon>
        <taxon>Amphritea</taxon>
    </lineage>
</organism>
<accession>A0A3P1SVP9</accession>
<evidence type="ECO:0000313" key="2">
    <source>
        <dbReference type="Proteomes" id="UP000267535"/>
    </source>
</evidence>
<dbReference type="OrthoDB" id="6996126at2"/>
<gene>
    <name evidence="1" type="ORF">EHS89_01565</name>
</gene>
<dbReference type="RefSeq" id="WP_124924349.1">
    <property type="nucleotide sequence ID" value="NZ_BMOH01000001.1"/>
</dbReference>
<dbReference type="Proteomes" id="UP000267535">
    <property type="component" value="Unassembled WGS sequence"/>
</dbReference>
<evidence type="ECO:0008006" key="3">
    <source>
        <dbReference type="Google" id="ProtNLM"/>
    </source>
</evidence>
<name>A0A3P1SVP9_9GAMM</name>
<proteinExistence type="predicted"/>
<sequence length="109" mass="12730">MRKTDKKIENALRIALTEACDMALESYEGFMWLTHLVNYKNFPDSLSIVCVFDTNEQLSRANVEALRAIIQQKLASIDISLKDIRQHVSFDTEENCERENNGKWHERLK</sequence>
<dbReference type="EMBL" id="RQXV01000001">
    <property type="protein sequence ID" value="RRD01277.1"/>
    <property type="molecule type" value="Genomic_DNA"/>
</dbReference>
<protein>
    <recommendedName>
        <fullName evidence="3">Fis family transcriptional regulator</fullName>
    </recommendedName>
</protein>